<keyword evidence="9 12" id="KW-0460">Magnesium</keyword>
<feature type="active site" evidence="12">
    <location>
        <position position="59"/>
    </location>
</feature>
<feature type="active site" evidence="12">
    <location>
        <position position="131"/>
    </location>
</feature>
<dbReference type="Pfam" id="PF00035">
    <property type="entry name" value="dsrm"/>
    <property type="match status" value="1"/>
</dbReference>
<dbReference type="GO" id="GO:0006364">
    <property type="term" value="P:rRNA processing"/>
    <property type="evidence" value="ECO:0007669"/>
    <property type="project" value="UniProtKB-UniRule"/>
</dbReference>
<reference evidence="15" key="1">
    <citation type="submission" date="2024-01" db="EMBL/GenBank/DDBJ databases">
        <title>Sequencing the genomes of a sandfly, Sergentomyia squamirostris, and its two endosymbionts.</title>
        <authorList>
            <person name="Itokawa K."/>
            <person name="Sanjoba C."/>
        </authorList>
    </citation>
    <scope>NUCLEOTIDE SEQUENCE</scope>
    <source>
        <strain evidence="15">RiSSQ</strain>
    </source>
</reference>
<dbReference type="HAMAP" id="MF_00104">
    <property type="entry name" value="RNase_III"/>
    <property type="match status" value="1"/>
</dbReference>
<dbReference type="CDD" id="cd00593">
    <property type="entry name" value="RIBOc"/>
    <property type="match status" value="1"/>
</dbReference>
<sequence>MITSKESALSAPEKLEQDIGYNFNNKDILLEALSHPSLKQHVLKHGIQKNYERLELLGDAIINFIITEILFKNFSTYDEGKLAKIRAYLVCKESLCKVAAKINLSDYIIMTHGEEVLGGRQNPNNIENTMEALIAAIYLDSNIDTTQKIVYNLWYEFISITDLADYDPKTTLQELAQRKGIERPVYEVIKREGSPHASIFTVLVKMEAYQQTGTGHSVKEAEKVAARKLMNYLNKL</sequence>
<evidence type="ECO:0000256" key="7">
    <source>
        <dbReference type="ARBA" id="ARBA00022759"/>
    </source>
</evidence>
<comment type="function">
    <text evidence="11 12">Digests double-stranded RNA. Involved in the processing of primary rRNA transcript to yield the immediate precursors to the large and small rRNAs (23S and 16S). Processes some mRNAs, and tRNAs when they are encoded in the rRNA operon. Processes pre-crRNA and tracrRNA of type II CRISPR loci if present in the organism.</text>
</comment>
<evidence type="ECO:0000256" key="2">
    <source>
        <dbReference type="ARBA" id="ARBA00010183"/>
    </source>
</evidence>
<dbReference type="FunFam" id="1.10.1520.10:FF:000001">
    <property type="entry name" value="Ribonuclease 3"/>
    <property type="match status" value="1"/>
</dbReference>
<dbReference type="EC" id="3.1.26.3" evidence="12"/>
<evidence type="ECO:0000259" key="13">
    <source>
        <dbReference type="PROSITE" id="PS50137"/>
    </source>
</evidence>
<dbReference type="GO" id="GO:0004525">
    <property type="term" value="F:ribonuclease III activity"/>
    <property type="evidence" value="ECO:0007669"/>
    <property type="project" value="UniProtKB-UniRule"/>
</dbReference>
<name>A0AAT9G8Y2_9RICK</name>
<dbReference type="InterPro" id="IPR000999">
    <property type="entry name" value="RNase_III_dom"/>
</dbReference>
<keyword evidence="6 12" id="KW-0479">Metal-binding</keyword>
<evidence type="ECO:0000256" key="3">
    <source>
        <dbReference type="ARBA" id="ARBA00022552"/>
    </source>
</evidence>
<keyword evidence="3 12" id="KW-0698">rRNA processing</keyword>
<keyword evidence="10 12" id="KW-0694">RNA-binding</keyword>
<dbReference type="EMBL" id="AP029170">
    <property type="protein sequence ID" value="BFD46303.1"/>
    <property type="molecule type" value="Genomic_DNA"/>
</dbReference>
<dbReference type="NCBIfam" id="TIGR02191">
    <property type="entry name" value="RNaseIII"/>
    <property type="match status" value="1"/>
</dbReference>
<evidence type="ECO:0000256" key="11">
    <source>
        <dbReference type="ARBA" id="ARBA00049596"/>
    </source>
</evidence>
<evidence type="ECO:0000256" key="4">
    <source>
        <dbReference type="ARBA" id="ARBA00022664"/>
    </source>
</evidence>
<evidence type="ECO:0000256" key="12">
    <source>
        <dbReference type="HAMAP-Rule" id="MF_00104"/>
    </source>
</evidence>
<keyword evidence="7 12" id="KW-0255">Endonuclease</keyword>
<feature type="binding site" evidence="12">
    <location>
        <position position="55"/>
    </location>
    <ligand>
        <name>Mg(2+)</name>
        <dbReference type="ChEBI" id="CHEBI:18420"/>
    </ligand>
</feature>
<keyword evidence="12" id="KW-0699">rRNA-binding</keyword>
<dbReference type="InterPro" id="IPR014720">
    <property type="entry name" value="dsRBD_dom"/>
</dbReference>
<evidence type="ECO:0000256" key="10">
    <source>
        <dbReference type="ARBA" id="ARBA00022884"/>
    </source>
</evidence>
<keyword evidence="8 12" id="KW-0378">Hydrolase</keyword>
<comment type="subunit">
    <text evidence="12">Homodimer.</text>
</comment>
<proteinExistence type="inferred from homology"/>
<dbReference type="GO" id="GO:0008033">
    <property type="term" value="P:tRNA processing"/>
    <property type="evidence" value="ECO:0007669"/>
    <property type="project" value="UniProtKB-KW"/>
</dbReference>
<dbReference type="AlphaFoldDB" id="A0AAT9G8Y2"/>
<dbReference type="GO" id="GO:0046872">
    <property type="term" value="F:metal ion binding"/>
    <property type="evidence" value="ECO:0007669"/>
    <property type="project" value="UniProtKB-KW"/>
</dbReference>
<dbReference type="SUPFAM" id="SSF69065">
    <property type="entry name" value="RNase III domain-like"/>
    <property type="match status" value="1"/>
</dbReference>
<dbReference type="SMART" id="SM00358">
    <property type="entry name" value="DSRM"/>
    <property type="match status" value="1"/>
</dbReference>
<dbReference type="SUPFAM" id="SSF54768">
    <property type="entry name" value="dsRNA-binding domain-like"/>
    <property type="match status" value="1"/>
</dbReference>
<comment type="cofactor">
    <cofactor evidence="12">
        <name>Mg(2+)</name>
        <dbReference type="ChEBI" id="CHEBI:18420"/>
    </cofactor>
</comment>
<comment type="subcellular location">
    <subcellularLocation>
        <location evidence="12">Cytoplasm</location>
    </subcellularLocation>
</comment>
<keyword evidence="4 12" id="KW-0507">mRNA processing</keyword>
<feature type="binding site" evidence="12">
    <location>
        <position position="131"/>
    </location>
    <ligand>
        <name>Mg(2+)</name>
        <dbReference type="ChEBI" id="CHEBI:18420"/>
    </ligand>
</feature>
<dbReference type="GO" id="GO:0019843">
    <property type="term" value="F:rRNA binding"/>
    <property type="evidence" value="ECO:0007669"/>
    <property type="project" value="UniProtKB-KW"/>
</dbReference>
<dbReference type="PROSITE" id="PS50137">
    <property type="entry name" value="DS_RBD"/>
    <property type="match status" value="1"/>
</dbReference>
<protein>
    <recommendedName>
        <fullName evidence="12">Ribonuclease 3</fullName>
        <ecNumber evidence="12">3.1.26.3</ecNumber>
    </recommendedName>
    <alternativeName>
        <fullName evidence="12">Ribonuclease III</fullName>
        <shortName evidence="12">RNase III</shortName>
    </alternativeName>
</protein>
<dbReference type="CDD" id="cd10845">
    <property type="entry name" value="DSRM_RNAse_III_family"/>
    <property type="match status" value="1"/>
</dbReference>
<dbReference type="GO" id="GO:0006397">
    <property type="term" value="P:mRNA processing"/>
    <property type="evidence" value="ECO:0007669"/>
    <property type="project" value="UniProtKB-UniRule"/>
</dbReference>
<evidence type="ECO:0000313" key="15">
    <source>
        <dbReference type="EMBL" id="BFD46303.1"/>
    </source>
</evidence>
<feature type="domain" description="DRBM" evidence="13">
    <location>
        <begin position="167"/>
        <end position="235"/>
    </location>
</feature>
<feature type="binding site" evidence="12">
    <location>
        <position position="128"/>
    </location>
    <ligand>
        <name>Mg(2+)</name>
        <dbReference type="ChEBI" id="CHEBI:18420"/>
    </ligand>
</feature>
<dbReference type="Pfam" id="PF14622">
    <property type="entry name" value="Ribonucleas_3_3"/>
    <property type="match status" value="1"/>
</dbReference>
<keyword evidence="12" id="KW-0819">tRNA processing</keyword>
<dbReference type="GO" id="GO:0005737">
    <property type="term" value="C:cytoplasm"/>
    <property type="evidence" value="ECO:0007669"/>
    <property type="project" value="UniProtKB-SubCell"/>
</dbReference>
<comment type="similarity">
    <text evidence="2">Belongs to the ribonuclease III family.</text>
</comment>
<accession>A0AAT9G8Y2</accession>
<feature type="domain" description="RNase III" evidence="14">
    <location>
        <begin position="12"/>
        <end position="142"/>
    </location>
</feature>
<dbReference type="PANTHER" id="PTHR14950">
    <property type="entry name" value="DICER-RELATED"/>
    <property type="match status" value="1"/>
</dbReference>
<evidence type="ECO:0000256" key="1">
    <source>
        <dbReference type="ARBA" id="ARBA00000109"/>
    </source>
</evidence>
<dbReference type="Gene3D" id="3.30.160.20">
    <property type="match status" value="1"/>
</dbReference>
<keyword evidence="12" id="KW-0963">Cytoplasm</keyword>
<dbReference type="InterPro" id="IPR011907">
    <property type="entry name" value="RNase_III"/>
</dbReference>
<gene>
    <name evidence="12 15" type="primary">rnc</name>
    <name evidence="15" type="ORF">DMENIID0002_09490</name>
</gene>
<evidence type="ECO:0000256" key="8">
    <source>
        <dbReference type="ARBA" id="ARBA00022801"/>
    </source>
</evidence>
<evidence type="ECO:0000256" key="5">
    <source>
        <dbReference type="ARBA" id="ARBA00022722"/>
    </source>
</evidence>
<evidence type="ECO:0000256" key="6">
    <source>
        <dbReference type="ARBA" id="ARBA00022723"/>
    </source>
</evidence>
<comment type="catalytic activity">
    <reaction evidence="1 12">
        <text>Endonucleolytic cleavage to 5'-phosphomonoester.</text>
        <dbReference type="EC" id="3.1.26.3"/>
    </reaction>
</comment>
<keyword evidence="5 12" id="KW-0540">Nuclease</keyword>
<dbReference type="PROSITE" id="PS50142">
    <property type="entry name" value="RNASE_3_2"/>
    <property type="match status" value="1"/>
</dbReference>
<dbReference type="Gene3D" id="1.10.1520.10">
    <property type="entry name" value="Ribonuclease III domain"/>
    <property type="match status" value="1"/>
</dbReference>
<evidence type="ECO:0000256" key="9">
    <source>
        <dbReference type="ARBA" id="ARBA00022842"/>
    </source>
</evidence>
<dbReference type="InterPro" id="IPR036389">
    <property type="entry name" value="RNase_III_sf"/>
</dbReference>
<organism evidence="15">
    <name type="scientific">Candidatus Tisiphia endosymbiont of Sergentomyia squamirostris</name>
    <dbReference type="NCBI Taxonomy" id="3113639"/>
    <lineage>
        <taxon>Bacteria</taxon>
        <taxon>Pseudomonadati</taxon>
        <taxon>Pseudomonadota</taxon>
        <taxon>Alphaproteobacteria</taxon>
        <taxon>Rickettsiales</taxon>
        <taxon>Rickettsiaceae</taxon>
        <taxon>Rickettsieae</taxon>
        <taxon>Candidatus Tisiphia</taxon>
    </lineage>
</organism>
<dbReference type="SMART" id="SM00535">
    <property type="entry name" value="RIBOc"/>
    <property type="match status" value="1"/>
</dbReference>
<dbReference type="PANTHER" id="PTHR14950:SF37">
    <property type="entry name" value="ENDORIBONUCLEASE DICER"/>
    <property type="match status" value="1"/>
</dbReference>
<evidence type="ECO:0000259" key="14">
    <source>
        <dbReference type="PROSITE" id="PS50142"/>
    </source>
</evidence>